<protein>
    <submittedName>
        <fullName evidence="1">Uncharacterized protein</fullName>
    </submittedName>
</protein>
<proteinExistence type="predicted"/>
<sequence length="130" mass="13599">MVALLTLSPGSQDIALVSQASSTPLLLPGRNTLGASPVGPAEPLRILIPQPRDSPLLALGFPLPALPITAPPPAAQAHTPLRSQDAMHLLSRRGLPGCFRAPTGSRTAVAHSAFRALCRRAGCRRIMYGL</sequence>
<gene>
    <name evidence="1" type="ORF">NDU88_008164</name>
</gene>
<dbReference type="Proteomes" id="UP001066276">
    <property type="component" value="Chromosome 4_2"/>
</dbReference>
<evidence type="ECO:0000313" key="1">
    <source>
        <dbReference type="EMBL" id="KAJ1167775.1"/>
    </source>
</evidence>
<evidence type="ECO:0000313" key="2">
    <source>
        <dbReference type="Proteomes" id="UP001066276"/>
    </source>
</evidence>
<name>A0AAV7SUW5_PLEWA</name>
<accession>A0AAV7SUW5</accession>
<comment type="caution">
    <text evidence="1">The sequence shown here is derived from an EMBL/GenBank/DDBJ whole genome shotgun (WGS) entry which is preliminary data.</text>
</comment>
<reference evidence="1" key="1">
    <citation type="journal article" date="2022" name="bioRxiv">
        <title>Sequencing and chromosome-scale assembly of the giantPleurodeles waltlgenome.</title>
        <authorList>
            <person name="Brown T."/>
            <person name="Elewa A."/>
            <person name="Iarovenko S."/>
            <person name="Subramanian E."/>
            <person name="Araus A.J."/>
            <person name="Petzold A."/>
            <person name="Susuki M."/>
            <person name="Suzuki K.-i.T."/>
            <person name="Hayashi T."/>
            <person name="Toyoda A."/>
            <person name="Oliveira C."/>
            <person name="Osipova E."/>
            <person name="Leigh N.D."/>
            <person name="Simon A."/>
            <person name="Yun M.H."/>
        </authorList>
    </citation>
    <scope>NUCLEOTIDE SEQUENCE</scope>
    <source>
        <strain evidence="1">20211129_DDA</strain>
        <tissue evidence="1">Liver</tissue>
    </source>
</reference>
<organism evidence="1 2">
    <name type="scientific">Pleurodeles waltl</name>
    <name type="common">Iberian ribbed newt</name>
    <dbReference type="NCBI Taxonomy" id="8319"/>
    <lineage>
        <taxon>Eukaryota</taxon>
        <taxon>Metazoa</taxon>
        <taxon>Chordata</taxon>
        <taxon>Craniata</taxon>
        <taxon>Vertebrata</taxon>
        <taxon>Euteleostomi</taxon>
        <taxon>Amphibia</taxon>
        <taxon>Batrachia</taxon>
        <taxon>Caudata</taxon>
        <taxon>Salamandroidea</taxon>
        <taxon>Salamandridae</taxon>
        <taxon>Pleurodelinae</taxon>
        <taxon>Pleurodeles</taxon>
    </lineage>
</organism>
<dbReference type="EMBL" id="JANPWB010000008">
    <property type="protein sequence ID" value="KAJ1167775.1"/>
    <property type="molecule type" value="Genomic_DNA"/>
</dbReference>
<keyword evidence="2" id="KW-1185">Reference proteome</keyword>
<dbReference type="AlphaFoldDB" id="A0AAV7SUW5"/>